<name>A0A1S0TLV7_LOALO</name>
<dbReference type="EMBL" id="JH712098">
    <property type="protein sequence ID" value="EFO16383.1"/>
    <property type="molecule type" value="Genomic_DNA"/>
</dbReference>
<dbReference type="AlphaFoldDB" id="A0A1S0TLV7"/>
<organism evidence="1">
    <name type="scientific">Loa loa</name>
    <name type="common">Eye worm</name>
    <name type="synonym">Filaria loa</name>
    <dbReference type="NCBI Taxonomy" id="7209"/>
    <lineage>
        <taxon>Eukaryota</taxon>
        <taxon>Metazoa</taxon>
        <taxon>Ecdysozoa</taxon>
        <taxon>Nematoda</taxon>
        <taxon>Chromadorea</taxon>
        <taxon>Rhabditida</taxon>
        <taxon>Spirurina</taxon>
        <taxon>Spiruromorpha</taxon>
        <taxon>Filarioidea</taxon>
        <taxon>Onchocercidae</taxon>
        <taxon>Loa</taxon>
    </lineage>
</organism>
<reference evidence="1" key="1">
    <citation type="submission" date="2012-04" db="EMBL/GenBank/DDBJ databases">
        <title>The Genome Sequence of Loa loa.</title>
        <authorList>
            <consortium name="The Broad Institute Genome Sequencing Platform"/>
            <consortium name="Broad Institute Genome Sequencing Center for Infectious Disease"/>
            <person name="Nutman T.B."/>
            <person name="Fink D.L."/>
            <person name="Russ C."/>
            <person name="Young S."/>
            <person name="Zeng Q."/>
            <person name="Gargeya S."/>
            <person name="Alvarado L."/>
            <person name="Berlin A."/>
            <person name="Chapman S.B."/>
            <person name="Chen Z."/>
            <person name="Freedman E."/>
            <person name="Gellesch M."/>
            <person name="Goldberg J."/>
            <person name="Griggs A."/>
            <person name="Gujja S."/>
            <person name="Heilman E.R."/>
            <person name="Heiman D."/>
            <person name="Howarth C."/>
            <person name="Mehta T."/>
            <person name="Neiman D."/>
            <person name="Pearson M."/>
            <person name="Roberts A."/>
            <person name="Saif S."/>
            <person name="Shea T."/>
            <person name="Shenoy N."/>
            <person name="Sisk P."/>
            <person name="Stolte C."/>
            <person name="Sykes S."/>
            <person name="White J."/>
            <person name="Yandava C."/>
            <person name="Haas B."/>
            <person name="Henn M.R."/>
            <person name="Nusbaum C."/>
            <person name="Birren B."/>
        </authorList>
    </citation>
    <scope>NUCLEOTIDE SEQUENCE [LARGE SCALE GENOMIC DNA]</scope>
</reference>
<protein>
    <submittedName>
        <fullName evidence="1">Uncharacterized protein</fullName>
    </submittedName>
</protein>
<dbReference type="RefSeq" id="XP_003147687.1">
    <property type="nucleotide sequence ID" value="XM_003147639.2"/>
</dbReference>
<dbReference type="GeneID" id="9949585"/>
<accession>A0A1S0TLV7</accession>
<proteinExistence type="predicted"/>
<dbReference type="CTD" id="9949585"/>
<dbReference type="InParanoid" id="A0A1S0TLV7"/>
<evidence type="ECO:0000313" key="1">
    <source>
        <dbReference type="EMBL" id="EFO16383.1"/>
    </source>
</evidence>
<dbReference type="KEGG" id="loa:LOAG_12126"/>
<sequence>MVSVALRLTSEIKQIRPMVKCHSAQQCDNIMLYAGPKDSWRPSHSDPLRRETAAVTELIIGKGRQ</sequence>
<gene>
    <name evidence="1" type="ORF">LOAG_12126</name>
</gene>